<keyword evidence="6" id="KW-0406">Ion transport</keyword>
<keyword evidence="6" id="KW-0997">Cell inner membrane</keyword>
<evidence type="ECO:0000313" key="9">
    <source>
        <dbReference type="EMBL" id="EAQ96028.1"/>
    </source>
</evidence>
<dbReference type="eggNOG" id="COG0668">
    <property type="taxonomic scope" value="Bacteria"/>
</dbReference>
<evidence type="ECO:0000256" key="1">
    <source>
        <dbReference type="ARBA" id="ARBA00004651"/>
    </source>
</evidence>
<protein>
    <recommendedName>
        <fullName evidence="6">Small-conductance mechanosensitive channel</fullName>
    </recommendedName>
</protein>
<feature type="coiled-coil region" evidence="7">
    <location>
        <begin position="292"/>
        <end position="342"/>
    </location>
</feature>
<dbReference type="AlphaFoldDB" id="A4ADA4"/>
<feature type="transmembrane region" description="Helical" evidence="6">
    <location>
        <begin position="79"/>
        <end position="104"/>
    </location>
</feature>
<dbReference type="InterPro" id="IPR006685">
    <property type="entry name" value="MscS_channel_2nd"/>
</dbReference>
<dbReference type="PANTHER" id="PTHR30221:SF18">
    <property type="entry name" value="SLL0590 PROTEIN"/>
    <property type="match status" value="1"/>
</dbReference>
<dbReference type="SUPFAM" id="SSF82689">
    <property type="entry name" value="Mechanosensitive channel protein MscS (YggB), C-terminal domain"/>
    <property type="match status" value="1"/>
</dbReference>
<gene>
    <name evidence="9" type="ORF">KT71_12835</name>
</gene>
<comment type="caution">
    <text evidence="6">Lacks conserved residue(s) required for the propagation of feature annotation.</text>
</comment>
<reference evidence="9 10" key="2">
    <citation type="journal article" date="2009" name="PLoS ONE">
        <title>The photosynthetic apparatus and its regulation in the aerobic gammaproteobacterium Congregibacter litoralis gen. nov., sp. nov.</title>
        <authorList>
            <person name="Spring S."/>
            <person name="Lunsdorf H."/>
            <person name="Fuchs B.M."/>
            <person name="Tindall B.J."/>
        </authorList>
    </citation>
    <scope>NUCLEOTIDE SEQUENCE [LARGE SCALE GENOMIC DNA]</scope>
    <source>
        <strain evidence="9">KT71</strain>
    </source>
</reference>
<dbReference type="RefSeq" id="WP_008294998.1">
    <property type="nucleotide sequence ID" value="NZ_CM002299.1"/>
</dbReference>
<accession>A4ADA4</accession>
<keyword evidence="10" id="KW-1185">Reference proteome</keyword>
<keyword evidence="6" id="KW-0407">Ion channel</keyword>
<organism evidence="9 10">
    <name type="scientific">Congregibacter litoralis KT71</name>
    <dbReference type="NCBI Taxonomy" id="314285"/>
    <lineage>
        <taxon>Bacteria</taxon>
        <taxon>Pseudomonadati</taxon>
        <taxon>Pseudomonadota</taxon>
        <taxon>Gammaproteobacteria</taxon>
        <taxon>Cellvibrionales</taxon>
        <taxon>Halieaceae</taxon>
        <taxon>Congregibacter</taxon>
    </lineage>
</organism>
<evidence type="ECO:0000256" key="2">
    <source>
        <dbReference type="ARBA" id="ARBA00022475"/>
    </source>
</evidence>
<evidence type="ECO:0000256" key="5">
    <source>
        <dbReference type="ARBA" id="ARBA00023136"/>
    </source>
</evidence>
<dbReference type="HOGENOM" id="CLU_058175_0_0_6"/>
<dbReference type="PANTHER" id="PTHR30221">
    <property type="entry name" value="SMALL-CONDUCTANCE MECHANOSENSITIVE CHANNEL"/>
    <property type="match status" value="1"/>
</dbReference>
<feature type="transmembrane region" description="Helical" evidence="6">
    <location>
        <begin position="12"/>
        <end position="32"/>
    </location>
</feature>
<keyword evidence="4 6" id="KW-1133">Transmembrane helix</keyword>
<keyword evidence="7" id="KW-0175">Coiled coil</keyword>
<comment type="function">
    <text evidence="6">Mechanosensitive channel that participates in the regulation of osmotic pressure changes within the cell, opening in response to stretch forces in the membrane lipid bilayer, without the need for other proteins. Contributes to normal resistance to hypoosmotic shock. Forms an ion channel of 1.0 nanosiemens conductance with a slight preference for anions.</text>
</comment>
<comment type="subcellular location">
    <subcellularLocation>
        <location evidence="6">Cell inner membrane</location>
        <topology evidence="6">Multi-pass membrane protein</topology>
    </subcellularLocation>
    <subcellularLocation>
        <location evidence="1">Cell membrane</location>
        <topology evidence="1">Multi-pass membrane protein</topology>
    </subcellularLocation>
</comment>
<evidence type="ECO:0000256" key="6">
    <source>
        <dbReference type="RuleBase" id="RU369025"/>
    </source>
</evidence>
<evidence type="ECO:0000256" key="3">
    <source>
        <dbReference type="ARBA" id="ARBA00022692"/>
    </source>
</evidence>
<dbReference type="InterPro" id="IPR045275">
    <property type="entry name" value="MscS_archaea/bacteria_type"/>
</dbReference>
<dbReference type="EMBL" id="AAOA02000001">
    <property type="protein sequence ID" value="EAQ96028.1"/>
    <property type="molecule type" value="Genomic_DNA"/>
</dbReference>
<comment type="subunit">
    <text evidence="6">Homoheptamer.</text>
</comment>
<name>A4ADA4_9GAMM</name>
<dbReference type="Proteomes" id="UP000019205">
    <property type="component" value="Chromosome"/>
</dbReference>
<evidence type="ECO:0000256" key="4">
    <source>
        <dbReference type="ARBA" id="ARBA00022989"/>
    </source>
</evidence>
<dbReference type="Gene3D" id="2.30.30.60">
    <property type="match status" value="1"/>
</dbReference>
<reference evidence="9 10" key="1">
    <citation type="journal article" date="2007" name="Proc. Natl. Acad. Sci. U.S.A.">
        <title>Characterization of a marine gammaproteobacterium capable of aerobic anoxygenic photosynthesis.</title>
        <authorList>
            <person name="Fuchs B.M."/>
            <person name="Spring S."/>
            <person name="Teeling H."/>
            <person name="Quast C."/>
            <person name="Wulf J."/>
            <person name="Schattenhofer M."/>
            <person name="Yan S."/>
            <person name="Ferriera S."/>
            <person name="Johnson J."/>
            <person name="Glockner F.O."/>
            <person name="Amann R."/>
        </authorList>
    </citation>
    <scope>NUCLEOTIDE SEQUENCE [LARGE SCALE GENOMIC DNA]</scope>
    <source>
        <strain evidence="9">KT71</strain>
    </source>
</reference>
<evidence type="ECO:0000256" key="7">
    <source>
        <dbReference type="SAM" id="Coils"/>
    </source>
</evidence>
<dbReference type="SUPFAM" id="SSF50182">
    <property type="entry name" value="Sm-like ribonucleoproteins"/>
    <property type="match status" value="1"/>
</dbReference>
<sequence>MTDLWGIVTPAIPLLATLGIAASLLAGVNAVLRRRWKDVPDAQFQFQLIMLGLTLACMLAVVAALPVGDVLRGQLLSLIGLLLSAAIALSSTTFIGNILAGIMLKTIRKARPGDFITVAELTGRITEMDLLHTEIQTEFRDLVTVPNIFMVTQPLKVVRASGSIITGEVSLGYDVPHHHVKKALLLAAESAGLTDCFVHVRELGDFAITYRVAGLLEDIRSLISAKSALLTAMLDALSDEGIEIVSPNFMNTRQLATEHKVLPRQRGTATVADIETLAEDIAFDKAEDAASAEKIREALRETELALEGLKAQRNGEDNDQQLHTLKRKQDRLEKLLAHALAQIKTDNAD</sequence>
<dbReference type="InterPro" id="IPR023408">
    <property type="entry name" value="MscS_beta-dom_sf"/>
</dbReference>
<feature type="domain" description="Mechanosensitive ion channel MscS" evidence="8">
    <location>
        <begin position="94"/>
        <end position="152"/>
    </location>
</feature>
<keyword evidence="6" id="KW-0813">Transport</keyword>
<dbReference type="STRING" id="314285.KT71_12835"/>
<comment type="caution">
    <text evidence="9">The sequence shown here is derived from an EMBL/GenBank/DDBJ whole genome shotgun (WGS) entry which is preliminary data.</text>
</comment>
<keyword evidence="2" id="KW-1003">Cell membrane</keyword>
<dbReference type="OrthoDB" id="9780668at2"/>
<dbReference type="InterPro" id="IPR010920">
    <property type="entry name" value="LSM_dom_sf"/>
</dbReference>
<evidence type="ECO:0000313" key="10">
    <source>
        <dbReference type="Proteomes" id="UP000019205"/>
    </source>
</evidence>
<dbReference type="GO" id="GO:0008381">
    <property type="term" value="F:mechanosensitive monoatomic ion channel activity"/>
    <property type="evidence" value="ECO:0007669"/>
    <property type="project" value="InterPro"/>
</dbReference>
<keyword evidence="5 6" id="KW-0472">Membrane</keyword>
<dbReference type="InterPro" id="IPR011066">
    <property type="entry name" value="MscS_channel_C_sf"/>
</dbReference>
<feature type="transmembrane region" description="Helical" evidence="6">
    <location>
        <begin position="44"/>
        <end position="67"/>
    </location>
</feature>
<evidence type="ECO:0000259" key="8">
    <source>
        <dbReference type="Pfam" id="PF00924"/>
    </source>
</evidence>
<keyword evidence="3 6" id="KW-0812">Transmembrane</keyword>
<dbReference type="GO" id="GO:0005886">
    <property type="term" value="C:plasma membrane"/>
    <property type="evidence" value="ECO:0007669"/>
    <property type="project" value="UniProtKB-SubCell"/>
</dbReference>
<proteinExistence type="inferred from homology"/>
<comment type="similarity">
    <text evidence="6">Belongs to the MscS (TC 1.A.23) family.</text>
</comment>
<dbReference type="Pfam" id="PF00924">
    <property type="entry name" value="MS_channel_2nd"/>
    <property type="match status" value="1"/>
</dbReference>